<dbReference type="Pfam" id="PF00497">
    <property type="entry name" value="SBP_bac_3"/>
    <property type="match status" value="1"/>
</dbReference>
<dbReference type="SUPFAM" id="SSF53850">
    <property type="entry name" value="Periplasmic binding protein-like II"/>
    <property type="match status" value="1"/>
</dbReference>
<dbReference type="EMBL" id="WHUG01000001">
    <property type="protein sequence ID" value="MQA36653.1"/>
    <property type="molecule type" value="Genomic_DNA"/>
</dbReference>
<dbReference type="PANTHER" id="PTHR35936">
    <property type="entry name" value="MEMBRANE-BOUND LYTIC MUREIN TRANSGLYCOSYLASE F"/>
    <property type="match status" value="1"/>
</dbReference>
<feature type="domain" description="Solute-binding protein family 3/N-terminal" evidence="3">
    <location>
        <begin position="32"/>
        <end position="261"/>
    </location>
</feature>
<dbReference type="PANTHER" id="PTHR35936:SF38">
    <property type="entry name" value="GLUTAMINE-BINDING PERIPLASMIC PROTEIN"/>
    <property type="match status" value="1"/>
</dbReference>
<keyword evidence="5" id="KW-1185">Reference proteome</keyword>
<evidence type="ECO:0000259" key="3">
    <source>
        <dbReference type="SMART" id="SM00062"/>
    </source>
</evidence>
<dbReference type="SMART" id="SM00062">
    <property type="entry name" value="PBPb"/>
    <property type="match status" value="1"/>
</dbReference>
<dbReference type="InterPro" id="IPR001638">
    <property type="entry name" value="Solute-binding_3/MltF_N"/>
</dbReference>
<evidence type="ECO:0000256" key="1">
    <source>
        <dbReference type="ARBA" id="ARBA00022729"/>
    </source>
</evidence>
<proteinExistence type="predicted"/>
<sequence length="282" mass="31248">MMRHWMRHRIFAIAGLWLGLAAAQAQEACPALTRVGFSDLGYTSFREAGEIRGISVDVAKELARRTGCRFEFIWYPRQRLFVELEAGRIDMTLAALRTPERDAYASFLPYAYLQYDLVLSDPAGQRYTSLTDFVARGSGRLNVTRGMSYDPAVETQLALLAAAGRLEVVNDFDTVFGKLEMGRADGTLATPPIYARHLKSRRFKAAPSVIPMPESSARITGIYMSRKTVGAGARARYASAIRSMVVDEVVPVLYARYFDDATVKRIFRQGSAPLLAASAAQD</sequence>
<evidence type="ECO:0000313" key="4">
    <source>
        <dbReference type="EMBL" id="MQA36653.1"/>
    </source>
</evidence>
<evidence type="ECO:0000256" key="2">
    <source>
        <dbReference type="SAM" id="SignalP"/>
    </source>
</evidence>
<comment type="caution">
    <text evidence="4">The sequence shown here is derived from an EMBL/GenBank/DDBJ whole genome shotgun (WGS) entry which is preliminary data.</text>
</comment>
<dbReference type="Gene3D" id="3.40.190.10">
    <property type="entry name" value="Periplasmic binding protein-like II"/>
    <property type="match status" value="2"/>
</dbReference>
<dbReference type="Proteomes" id="UP000440498">
    <property type="component" value="Unassembled WGS sequence"/>
</dbReference>
<accession>A0A6A7MUN4</accession>
<organism evidence="4 5">
    <name type="scientific">Rugamonas aquatica</name>
    <dbReference type="NCBI Taxonomy" id="2743357"/>
    <lineage>
        <taxon>Bacteria</taxon>
        <taxon>Pseudomonadati</taxon>
        <taxon>Pseudomonadota</taxon>
        <taxon>Betaproteobacteria</taxon>
        <taxon>Burkholderiales</taxon>
        <taxon>Oxalobacteraceae</taxon>
        <taxon>Telluria group</taxon>
        <taxon>Rugamonas</taxon>
    </lineage>
</organism>
<reference evidence="4 5" key="1">
    <citation type="submission" date="2019-10" db="EMBL/GenBank/DDBJ databases">
        <title>Two novel species isolated from a subtropical stream in China.</title>
        <authorList>
            <person name="Lu H."/>
        </authorList>
    </citation>
    <scope>NUCLEOTIDE SEQUENCE [LARGE SCALE GENOMIC DNA]</scope>
    <source>
        <strain evidence="4 5">FT29W</strain>
    </source>
</reference>
<dbReference type="AlphaFoldDB" id="A0A6A7MUN4"/>
<protein>
    <submittedName>
        <fullName evidence="4">Transporter substrate-binding domain-containing protein</fullName>
    </submittedName>
</protein>
<evidence type="ECO:0000313" key="5">
    <source>
        <dbReference type="Proteomes" id="UP000440498"/>
    </source>
</evidence>
<name>A0A6A7MUN4_9BURK</name>
<feature type="chain" id="PRO_5025377489" evidence="2">
    <location>
        <begin position="28"/>
        <end position="282"/>
    </location>
</feature>
<keyword evidence="1 2" id="KW-0732">Signal</keyword>
<gene>
    <name evidence="4" type="ORF">GEV02_00705</name>
</gene>
<feature type="signal peptide" evidence="2">
    <location>
        <begin position="1"/>
        <end position="27"/>
    </location>
</feature>